<evidence type="ECO:0000313" key="6">
    <source>
        <dbReference type="Proteomes" id="UP000317410"/>
    </source>
</evidence>
<keyword evidence="2 5" id="KW-0489">Methyltransferase</keyword>
<evidence type="ECO:0000256" key="1">
    <source>
        <dbReference type="ARBA" id="ARBA00008361"/>
    </source>
</evidence>
<evidence type="ECO:0000256" key="3">
    <source>
        <dbReference type="ARBA" id="ARBA00022679"/>
    </source>
</evidence>
<dbReference type="Pfam" id="PF08241">
    <property type="entry name" value="Methyltransf_11"/>
    <property type="match status" value="1"/>
</dbReference>
<dbReference type="InterPro" id="IPR051052">
    <property type="entry name" value="Diverse_substrate_MTase"/>
</dbReference>
<comment type="similarity">
    <text evidence="1">Belongs to the methyltransferase superfamily.</text>
</comment>
<evidence type="ECO:0000313" key="5">
    <source>
        <dbReference type="EMBL" id="GEC74613.1"/>
    </source>
</evidence>
<proteinExistence type="inferred from homology"/>
<dbReference type="GO" id="GO:0032259">
    <property type="term" value="P:methylation"/>
    <property type="evidence" value="ECO:0007669"/>
    <property type="project" value="UniProtKB-KW"/>
</dbReference>
<evidence type="ECO:0000259" key="4">
    <source>
        <dbReference type="Pfam" id="PF08241"/>
    </source>
</evidence>
<organism evidence="5 6">
    <name type="scientific">Microbacterium maritypicum</name>
    <name type="common">Microbacterium liquefaciens</name>
    <dbReference type="NCBI Taxonomy" id="33918"/>
    <lineage>
        <taxon>Bacteria</taxon>
        <taxon>Bacillati</taxon>
        <taxon>Actinomycetota</taxon>
        <taxon>Actinomycetes</taxon>
        <taxon>Micrococcales</taxon>
        <taxon>Microbacteriaceae</taxon>
        <taxon>Microbacterium</taxon>
    </lineage>
</organism>
<reference evidence="5 6" key="1">
    <citation type="submission" date="2019-06" db="EMBL/GenBank/DDBJ databases">
        <title>Whole genome shotgun sequence of Microbacterium liquefaciens NBRC 15037.</title>
        <authorList>
            <person name="Hosoyama A."/>
            <person name="Uohara A."/>
            <person name="Ohji S."/>
            <person name="Ichikawa N."/>
        </authorList>
    </citation>
    <scope>NUCLEOTIDE SEQUENCE [LARGE SCALE GENOMIC DNA]</scope>
    <source>
        <strain evidence="5 6">NBRC 15037</strain>
    </source>
</reference>
<dbReference type="InterPro" id="IPR029063">
    <property type="entry name" value="SAM-dependent_MTases_sf"/>
</dbReference>
<sequence length="243" mass="27037">MPEQALARSFESIGDDYDRYRPGSPDEAATLIVPAAVDAALDLGAGTGKFTRLLVARARRTYAVEPLERMLDVLRSTLPGVEALVGTAERIPLVDASVQVVTVAQAFHWFDRGPACAEISRVLVPGGTLGLLWNRADPECAWDRDCHRIAHPAAADASTDSADEELPGFEPVLRTQIRWTEPISRELYLRRWTTVSSVLIADESTRIRMLGDMETVLDESEQTRERDLFDLPHITEIYVYCRA</sequence>
<dbReference type="EMBL" id="BJNQ01000003">
    <property type="protein sequence ID" value="GEC74613.1"/>
    <property type="molecule type" value="Genomic_DNA"/>
</dbReference>
<dbReference type="AlphaFoldDB" id="A0A4Y4B7K2"/>
<dbReference type="Gene3D" id="3.40.50.150">
    <property type="entry name" value="Vaccinia Virus protein VP39"/>
    <property type="match status" value="1"/>
</dbReference>
<accession>A0A4Y4B7K2</accession>
<dbReference type="SUPFAM" id="SSF53335">
    <property type="entry name" value="S-adenosyl-L-methionine-dependent methyltransferases"/>
    <property type="match status" value="1"/>
</dbReference>
<protein>
    <submittedName>
        <fullName evidence="5">SAM-dependent methyltransferase</fullName>
    </submittedName>
</protein>
<dbReference type="InterPro" id="IPR013216">
    <property type="entry name" value="Methyltransf_11"/>
</dbReference>
<dbReference type="RefSeq" id="WP_141385990.1">
    <property type="nucleotide sequence ID" value="NZ_BJNQ01000003.1"/>
</dbReference>
<keyword evidence="3 5" id="KW-0808">Transferase</keyword>
<dbReference type="PANTHER" id="PTHR44942">
    <property type="entry name" value="METHYLTRANSF_11 DOMAIN-CONTAINING PROTEIN"/>
    <property type="match status" value="1"/>
</dbReference>
<gene>
    <name evidence="5" type="ORF">MLI01_07580</name>
</gene>
<name>A0A4Y4B7K2_MICMQ</name>
<dbReference type="GO" id="GO:0008757">
    <property type="term" value="F:S-adenosylmethionine-dependent methyltransferase activity"/>
    <property type="evidence" value="ECO:0007669"/>
    <property type="project" value="InterPro"/>
</dbReference>
<evidence type="ECO:0000256" key="2">
    <source>
        <dbReference type="ARBA" id="ARBA00022603"/>
    </source>
</evidence>
<dbReference type="CDD" id="cd02440">
    <property type="entry name" value="AdoMet_MTases"/>
    <property type="match status" value="1"/>
</dbReference>
<dbReference type="PANTHER" id="PTHR44942:SF4">
    <property type="entry name" value="METHYLTRANSFERASE TYPE 11 DOMAIN-CONTAINING PROTEIN"/>
    <property type="match status" value="1"/>
</dbReference>
<comment type="caution">
    <text evidence="5">The sequence shown here is derived from an EMBL/GenBank/DDBJ whole genome shotgun (WGS) entry which is preliminary data.</text>
</comment>
<feature type="domain" description="Methyltransferase type 11" evidence="4">
    <location>
        <begin position="41"/>
        <end position="129"/>
    </location>
</feature>
<dbReference type="Proteomes" id="UP000317410">
    <property type="component" value="Unassembled WGS sequence"/>
</dbReference>